<name>A0AAV1F3L7_XYRNO</name>
<dbReference type="Proteomes" id="UP001178508">
    <property type="component" value="Chromosome 4"/>
</dbReference>
<proteinExistence type="predicted"/>
<protein>
    <submittedName>
        <fullName evidence="1">Uncharacterized protein</fullName>
    </submittedName>
</protein>
<dbReference type="AlphaFoldDB" id="A0AAV1F3L7"/>
<organism evidence="1 2">
    <name type="scientific">Xyrichtys novacula</name>
    <name type="common">Pearly razorfish</name>
    <name type="synonym">Hemipteronotus novacula</name>
    <dbReference type="NCBI Taxonomy" id="13765"/>
    <lineage>
        <taxon>Eukaryota</taxon>
        <taxon>Metazoa</taxon>
        <taxon>Chordata</taxon>
        <taxon>Craniata</taxon>
        <taxon>Vertebrata</taxon>
        <taxon>Euteleostomi</taxon>
        <taxon>Actinopterygii</taxon>
        <taxon>Neopterygii</taxon>
        <taxon>Teleostei</taxon>
        <taxon>Neoteleostei</taxon>
        <taxon>Acanthomorphata</taxon>
        <taxon>Eupercaria</taxon>
        <taxon>Labriformes</taxon>
        <taxon>Labridae</taxon>
        <taxon>Xyrichtys</taxon>
    </lineage>
</organism>
<gene>
    <name evidence="1" type="ORF">XNOV1_A042505</name>
</gene>
<reference evidence="1" key="1">
    <citation type="submission" date="2023-08" db="EMBL/GenBank/DDBJ databases">
        <authorList>
            <person name="Alioto T."/>
            <person name="Alioto T."/>
            <person name="Gomez Garrido J."/>
        </authorList>
    </citation>
    <scope>NUCLEOTIDE SEQUENCE</scope>
</reference>
<sequence length="64" mass="7016">MAFKVVKIMTLHPTVYVLGGAKDDPKIHILKGIHIPPPPKAGEKVKLTLPIAQWLNRIALQATP</sequence>
<evidence type="ECO:0000313" key="2">
    <source>
        <dbReference type="Proteomes" id="UP001178508"/>
    </source>
</evidence>
<keyword evidence="2" id="KW-1185">Reference proteome</keyword>
<dbReference type="EMBL" id="OY660867">
    <property type="protein sequence ID" value="CAJ1055555.1"/>
    <property type="molecule type" value="Genomic_DNA"/>
</dbReference>
<evidence type="ECO:0000313" key="1">
    <source>
        <dbReference type="EMBL" id="CAJ1055555.1"/>
    </source>
</evidence>
<accession>A0AAV1F3L7</accession>